<dbReference type="PROSITE" id="PS50111">
    <property type="entry name" value="CHEMOTAXIS_TRANSDUC_2"/>
    <property type="match status" value="1"/>
</dbReference>
<dbReference type="SMART" id="SM00283">
    <property type="entry name" value="MA"/>
    <property type="match status" value="1"/>
</dbReference>
<feature type="transmembrane region" description="Helical" evidence="5">
    <location>
        <begin position="189"/>
        <end position="211"/>
    </location>
</feature>
<dbReference type="EMBL" id="JABFMT010000014">
    <property type="protein sequence ID" value="NUU02804.1"/>
    <property type="molecule type" value="Genomic_DNA"/>
</dbReference>
<dbReference type="InterPro" id="IPR004089">
    <property type="entry name" value="MCPsignal_dom"/>
</dbReference>
<organism evidence="8 9">
    <name type="scientific">Herbaspirillum robiniae</name>
    <dbReference type="NCBI Taxonomy" id="2014887"/>
    <lineage>
        <taxon>Bacteria</taxon>
        <taxon>Pseudomonadati</taxon>
        <taxon>Pseudomonadota</taxon>
        <taxon>Betaproteobacteria</taxon>
        <taxon>Burkholderiales</taxon>
        <taxon>Oxalobacteraceae</taxon>
        <taxon>Herbaspirillum</taxon>
    </lineage>
</organism>
<keyword evidence="5" id="KW-0812">Transmembrane</keyword>
<keyword evidence="5" id="KW-0472">Membrane</keyword>
<feature type="region of interest" description="Disordered" evidence="4">
    <location>
        <begin position="519"/>
        <end position="603"/>
    </location>
</feature>
<evidence type="ECO:0000313" key="9">
    <source>
        <dbReference type="Proteomes" id="UP000536746"/>
    </source>
</evidence>
<comment type="similarity">
    <text evidence="2">Belongs to the methyl-accepting chemotaxis (MCP) protein family.</text>
</comment>
<dbReference type="Pfam" id="PF12729">
    <property type="entry name" value="4HB_MCP_1"/>
    <property type="match status" value="1"/>
</dbReference>
<sequence length="603" mass="63498">MRWFYDLRISIKLALTFFLILALTCILGAFSLLQIQKVNRSTTDMADNWLPSVQIALEMEVAISRVRGNQLLRLSSAGADDAAYKKQVDAQLALFEEKLAAFGPLAPLPEEQAQYRRLKQAFDDYKRVQAAVAQAFEGGRREQGLDLMRGDGARHYREVFDAADKLVVLNKEGSREAGRAADTVYRSSLAMIAALLAACLLLSVILALWLARIVATPLRQAVHVAGQVAEGDLTVAIEVASRDETGQLMASLKAMNAGLQRVVSQVRSGTHAISSAAEEIASGNLDLSHRTEQQASSLEKTAASIEQLTATVKQNADNAREASRLAASASQVAAEGGAVVSQVVETMGSINSSSQKVVDIISVIDGIAFQTNILALNAAVEAARAGEQGRGFAVVASEVRSLAQRSSSAAKEIKGLIADSVEKVETGTRLVAQAGATMTDIVSSVQRVTDIVEEISHASQEQSAGIAEVNTAIASIDETTSQNAALVEQAAAAAQSLTHQAGQLTEVVGTFKLGEAEPGQGQGVAAMPKRPAPARTALARPAQAGGPASSKAPRTAARLPAADRSASHAFSPSSSPSSSQVAPQPASKPQTEKRADEGDWEQF</sequence>
<evidence type="ECO:0000256" key="1">
    <source>
        <dbReference type="ARBA" id="ARBA00022481"/>
    </source>
</evidence>
<dbReference type="PANTHER" id="PTHR43531">
    <property type="entry name" value="PROTEIN ICFG"/>
    <property type="match status" value="1"/>
</dbReference>
<reference evidence="8 9" key="1">
    <citation type="journal article" date="2020" name="Front. Plant Sci.">
        <title>Isolation of Rhizosphere Bacteria That Improve Quality and Water Stress Tolerance in Greenhouse Ornamentals.</title>
        <authorList>
            <person name="Nordstedt N.P."/>
            <person name="Jones M.L."/>
        </authorList>
    </citation>
    <scope>NUCLEOTIDE SEQUENCE [LARGE SCALE GENOMIC DNA]</scope>
    <source>
        <strain evidence="8 9">C6C2</strain>
    </source>
</reference>
<comment type="caution">
    <text evidence="8">The sequence shown here is derived from an EMBL/GenBank/DDBJ whole genome shotgun (WGS) entry which is preliminary data.</text>
</comment>
<dbReference type="PRINTS" id="PR00260">
    <property type="entry name" value="CHEMTRNSDUCR"/>
</dbReference>
<evidence type="ECO:0000313" key="8">
    <source>
        <dbReference type="EMBL" id="NUU02804.1"/>
    </source>
</evidence>
<dbReference type="InterPro" id="IPR004090">
    <property type="entry name" value="Chemotax_Me-accpt_rcpt"/>
</dbReference>
<protein>
    <submittedName>
        <fullName evidence="8">HAMP domain-containing protein</fullName>
    </submittedName>
</protein>
<keyword evidence="9" id="KW-1185">Reference proteome</keyword>
<dbReference type="InterPro" id="IPR024478">
    <property type="entry name" value="HlyB_4HB_MCP"/>
</dbReference>
<dbReference type="SMART" id="SM00304">
    <property type="entry name" value="HAMP"/>
    <property type="match status" value="1"/>
</dbReference>
<proteinExistence type="inferred from homology"/>
<dbReference type="RefSeq" id="WP_079216025.1">
    <property type="nucleotide sequence ID" value="NZ_CP018845.1"/>
</dbReference>
<keyword evidence="1" id="KW-0488">Methylation</keyword>
<dbReference type="CDD" id="cd06225">
    <property type="entry name" value="HAMP"/>
    <property type="match status" value="1"/>
</dbReference>
<accession>A0ABX2LYQ3</accession>
<dbReference type="PANTHER" id="PTHR43531:SF14">
    <property type="entry name" value="METHYL-ACCEPTING CHEMOTAXIS PROTEIN I-RELATED"/>
    <property type="match status" value="1"/>
</dbReference>
<keyword evidence="5" id="KW-1133">Transmembrane helix</keyword>
<feature type="compositionally biased region" description="Low complexity" evidence="4">
    <location>
        <begin position="533"/>
        <end position="544"/>
    </location>
</feature>
<feature type="domain" description="Methyl-accepting transducer" evidence="6">
    <location>
        <begin position="269"/>
        <end position="498"/>
    </location>
</feature>
<gene>
    <name evidence="8" type="ORF">HNO84_14460</name>
</gene>
<evidence type="ECO:0000256" key="3">
    <source>
        <dbReference type="PROSITE-ProRule" id="PRU00284"/>
    </source>
</evidence>
<evidence type="ECO:0000256" key="4">
    <source>
        <dbReference type="SAM" id="MobiDB-lite"/>
    </source>
</evidence>
<feature type="compositionally biased region" description="Low complexity" evidence="4">
    <location>
        <begin position="567"/>
        <end position="589"/>
    </location>
</feature>
<evidence type="ECO:0000259" key="7">
    <source>
        <dbReference type="PROSITE" id="PS50885"/>
    </source>
</evidence>
<name>A0ABX2LYQ3_9BURK</name>
<evidence type="ECO:0000259" key="6">
    <source>
        <dbReference type="PROSITE" id="PS50111"/>
    </source>
</evidence>
<dbReference type="InterPro" id="IPR003660">
    <property type="entry name" value="HAMP_dom"/>
</dbReference>
<keyword evidence="3" id="KW-0807">Transducer</keyword>
<dbReference type="Pfam" id="PF00015">
    <property type="entry name" value="MCPsignal"/>
    <property type="match status" value="1"/>
</dbReference>
<dbReference type="PROSITE" id="PS50885">
    <property type="entry name" value="HAMP"/>
    <property type="match status" value="1"/>
</dbReference>
<dbReference type="Pfam" id="PF00672">
    <property type="entry name" value="HAMP"/>
    <property type="match status" value="1"/>
</dbReference>
<dbReference type="CDD" id="cd11386">
    <property type="entry name" value="MCP_signal"/>
    <property type="match status" value="1"/>
</dbReference>
<dbReference type="SUPFAM" id="SSF58104">
    <property type="entry name" value="Methyl-accepting chemotaxis protein (MCP) signaling domain"/>
    <property type="match status" value="1"/>
</dbReference>
<dbReference type="Gene3D" id="1.10.287.950">
    <property type="entry name" value="Methyl-accepting chemotaxis protein"/>
    <property type="match status" value="1"/>
</dbReference>
<feature type="domain" description="HAMP" evidence="7">
    <location>
        <begin position="212"/>
        <end position="264"/>
    </location>
</feature>
<dbReference type="Proteomes" id="UP000536746">
    <property type="component" value="Unassembled WGS sequence"/>
</dbReference>
<evidence type="ECO:0000256" key="5">
    <source>
        <dbReference type="SAM" id="Phobius"/>
    </source>
</evidence>
<dbReference type="InterPro" id="IPR051310">
    <property type="entry name" value="MCP_chemotaxis"/>
</dbReference>
<evidence type="ECO:0000256" key="2">
    <source>
        <dbReference type="ARBA" id="ARBA00029447"/>
    </source>
</evidence>